<keyword evidence="2" id="KW-1185">Reference proteome</keyword>
<gene>
    <name evidence="1" type="ORF">J5V48_06200</name>
</gene>
<dbReference type="RefSeq" id="WP_219937710.1">
    <property type="nucleotide sequence ID" value="NZ_JAGFNY010000019.1"/>
</dbReference>
<evidence type="ECO:0000313" key="2">
    <source>
        <dbReference type="Proteomes" id="UP000731465"/>
    </source>
</evidence>
<dbReference type="Proteomes" id="UP000731465">
    <property type="component" value="Unassembled WGS sequence"/>
</dbReference>
<evidence type="ECO:0008006" key="3">
    <source>
        <dbReference type="Google" id="ProtNLM"/>
    </source>
</evidence>
<dbReference type="Pfam" id="PF10139">
    <property type="entry name" value="Virul_Fac"/>
    <property type="match status" value="1"/>
</dbReference>
<dbReference type="InterPro" id="IPR017030">
    <property type="entry name" value="Vir_effector_SfrC"/>
</dbReference>
<reference evidence="1 2" key="1">
    <citation type="submission" date="2021-03" db="EMBL/GenBank/DDBJ databases">
        <title>Succinivibrio sp. nov. isolated from feces of cow.</title>
        <authorList>
            <person name="Choi J.-Y."/>
        </authorList>
    </citation>
    <scope>NUCLEOTIDE SEQUENCE [LARGE SCALE GENOMIC DNA]</scope>
    <source>
        <strain evidence="1 2">AGMB01872</strain>
    </source>
</reference>
<evidence type="ECO:0000313" key="1">
    <source>
        <dbReference type="EMBL" id="MBW7570487.1"/>
    </source>
</evidence>
<organism evidence="1 2">
    <name type="scientific">Succinivibrio faecicola</name>
    <dbReference type="NCBI Taxonomy" id="2820300"/>
    <lineage>
        <taxon>Bacteria</taxon>
        <taxon>Pseudomonadati</taxon>
        <taxon>Pseudomonadota</taxon>
        <taxon>Gammaproteobacteria</taxon>
        <taxon>Aeromonadales</taxon>
        <taxon>Succinivibrionaceae</taxon>
        <taxon>Succinivibrio</taxon>
    </lineage>
</organism>
<accession>A0ABS7DGT2</accession>
<comment type="caution">
    <text evidence="1">The sequence shown here is derived from an EMBL/GenBank/DDBJ whole genome shotgun (WGS) entry which is preliminary data.</text>
</comment>
<protein>
    <recommendedName>
        <fullName evidence="3">Virulence factor</fullName>
    </recommendedName>
</protein>
<proteinExistence type="predicted"/>
<dbReference type="EMBL" id="JAGFNY010000019">
    <property type="protein sequence ID" value="MBW7570487.1"/>
    <property type="molecule type" value="Genomic_DNA"/>
</dbReference>
<name>A0ABS7DGT2_9GAMM</name>
<sequence>MSSKYKYDLNSLDKAAVTLANVVDWYKGIEDEKILSGADKLKTRLLRLANSAKAAHEVLPVATTIGVFGSSQAGKSYLVSALASNGGGKGLEVTWNSQKISFFSHLNPVGGDREATGLVTRFTSKMRKAPSDYPIVLKVIKECDLLKILVNSYFLDIDYGSEDGKAYLLEHDAFFKDQNVLKNLFSELNDPKYLLKDGEKTYFTKQDVVSLADYVNTHSNVSCLKEEQFNADGYFFLNARNIISKLNKDGRVKLFSTLWHQMPAFDNLYKALIDDFDKLEGATTVFANIDSIVEKNEKGELIQKANGTLVNVKALDRLLDESYTDNVNIALDDEGAKVVNLRHCALAAITCEISFPQAENSGVKSCDVLDFPGARSREKMDTKVWRTLSGKADFTNPNSKEYSACQFLLRGKVGYLIERYCERHEIDVLLCCQTVQGQAEVSELTPYITNWIDVNVGATAQSRKGKINPLVGVFTKFDYCFTRNMKRDASVAAASDINGTITMAMQKFKADWVRHWTDDKPFDQFFFARRPNLSGTELVYDVTNSENGIVETGIKDSAKPFIDEYIKDIVKDPCMEHVYKFKEFLDNSKAEETPTVNEVLKPSDGGVSYLVQFINDTYGKDFTQGKDNFYLSIQKEYQSIEQELSKFASLDSSKKRDKLKQIAIANVKDIIQCDNQAGILADLRSFIEIDEKEARDDYLTNFTSGVNKNSFRFAAALTKMRDDKLDDIAAGKAFNSIVDNILYAWDENAQKSVSEYSEEKRIAECSFFLDESNQIITDKNVLKQKISALLQYLTHEMKVAYRAANIENKVADILEKNESQTKRKEDIVDSQCAIALKIISDFNTYLYVGSTPNNIERPFNSSDENRELFTENALDEKEHTIEITKDMVSRIKTNYLNDHFSVLVHMIANVNTQAASIYKLDSKKNDELCALLTDLEKFMSIEEASA</sequence>